<evidence type="ECO:0000313" key="2">
    <source>
        <dbReference type="RefSeq" id="XP_022632227.1"/>
    </source>
</evidence>
<dbReference type="OrthoDB" id="1745344at2759"/>
<proteinExistence type="predicted"/>
<name>A0A3Q0EPU5_VIGRR</name>
<keyword evidence="1" id="KW-1185">Reference proteome</keyword>
<dbReference type="AlphaFoldDB" id="A0A3Q0EPU5"/>
<dbReference type="GeneID" id="111240779"/>
<dbReference type="KEGG" id="vra:111240779"/>
<dbReference type="Pfam" id="PF14223">
    <property type="entry name" value="Retrotran_gag_2"/>
    <property type="match status" value="1"/>
</dbReference>
<dbReference type="PANTHER" id="PTHR47481:SF30">
    <property type="entry name" value="CCHC-TYPE DOMAIN-CONTAINING PROTEIN"/>
    <property type="match status" value="1"/>
</dbReference>
<gene>
    <name evidence="2" type="primary">LOC111240779</name>
</gene>
<dbReference type="RefSeq" id="XP_022632227.1">
    <property type="nucleotide sequence ID" value="XM_022776506.1"/>
</dbReference>
<organism evidence="1 2">
    <name type="scientific">Vigna radiata var. radiata</name>
    <name type="common">Mung bean</name>
    <name type="synonym">Phaseolus aureus</name>
    <dbReference type="NCBI Taxonomy" id="3916"/>
    <lineage>
        <taxon>Eukaryota</taxon>
        <taxon>Viridiplantae</taxon>
        <taxon>Streptophyta</taxon>
        <taxon>Embryophyta</taxon>
        <taxon>Tracheophyta</taxon>
        <taxon>Spermatophyta</taxon>
        <taxon>Magnoliopsida</taxon>
        <taxon>eudicotyledons</taxon>
        <taxon>Gunneridae</taxon>
        <taxon>Pentapetalae</taxon>
        <taxon>rosids</taxon>
        <taxon>fabids</taxon>
        <taxon>Fabales</taxon>
        <taxon>Fabaceae</taxon>
        <taxon>Papilionoideae</taxon>
        <taxon>50 kb inversion clade</taxon>
        <taxon>NPAAA clade</taxon>
        <taxon>indigoferoid/millettioid clade</taxon>
        <taxon>Phaseoleae</taxon>
        <taxon>Vigna</taxon>
    </lineage>
</organism>
<dbReference type="Proteomes" id="UP000087766">
    <property type="component" value="Unplaced"/>
</dbReference>
<sequence length="151" mass="17432">MATTSFPTCIAEKLDDSNYLHWRQFVEPVIKSPWEVQDQMASIYSFLVCSLSRVLGCTHSYEVWKRIHEYFNLQTKSRAHQFRTATRAVKLESKSVEDYLLKIKNYVDELAGVGFPVRHDEHVDAISEGLPSDYASIVSVIREQQEASFHC</sequence>
<reference evidence="2" key="1">
    <citation type="submission" date="2025-08" db="UniProtKB">
        <authorList>
            <consortium name="RefSeq"/>
        </authorList>
    </citation>
    <scope>IDENTIFICATION</scope>
    <source>
        <tissue evidence="2">Leaf</tissue>
    </source>
</reference>
<accession>A0A3Q0EPU5</accession>
<protein>
    <submittedName>
        <fullName evidence="2">Uncharacterized protein LOC111240779</fullName>
    </submittedName>
</protein>
<evidence type="ECO:0000313" key="1">
    <source>
        <dbReference type="Proteomes" id="UP000087766"/>
    </source>
</evidence>
<dbReference type="PANTHER" id="PTHR47481">
    <property type="match status" value="1"/>
</dbReference>